<evidence type="ECO:0000256" key="1">
    <source>
        <dbReference type="SAM" id="MobiDB-lite"/>
    </source>
</evidence>
<accession>A0A9K3JIU3</accession>
<feature type="compositionally biased region" description="Pro residues" evidence="1">
    <location>
        <begin position="174"/>
        <end position="194"/>
    </location>
</feature>
<feature type="region of interest" description="Disordered" evidence="1">
    <location>
        <begin position="66"/>
        <end position="117"/>
    </location>
</feature>
<protein>
    <submittedName>
        <fullName evidence="2">Uncharacterized protein</fullName>
    </submittedName>
</protein>
<reference evidence="2" key="1">
    <citation type="journal article" date="2017" name="Nature">
        <title>The sunflower genome provides insights into oil metabolism, flowering and Asterid evolution.</title>
        <authorList>
            <person name="Badouin H."/>
            <person name="Gouzy J."/>
            <person name="Grassa C.J."/>
            <person name="Murat F."/>
            <person name="Staton S.E."/>
            <person name="Cottret L."/>
            <person name="Lelandais-Briere C."/>
            <person name="Owens G.L."/>
            <person name="Carrere S."/>
            <person name="Mayjonade B."/>
            <person name="Legrand L."/>
            <person name="Gill N."/>
            <person name="Kane N.C."/>
            <person name="Bowers J.E."/>
            <person name="Hubner S."/>
            <person name="Bellec A."/>
            <person name="Berard A."/>
            <person name="Berges H."/>
            <person name="Blanchet N."/>
            <person name="Boniface M.C."/>
            <person name="Brunel D."/>
            <person name="Catrice O."/>
            <person name="Chaidir N."/>
            <person name="Claudel C."/>
            <person name="Donnadieu C."/>
            <person name="Faraut T."/>
            <person name="Fievet G."/>
            <person name="Helmstetter N."/>
            <person name="King M."/>
            <person name="Knapp S.J."/>
            <person name="Lai Z."/>
            <person name="Le Paslier M.C."/>
            <person name="Lippi Y."/>
            <person name="Lorenzon L."/>
            <person name="Mandel J.R."/>
            <person name="Marage G."/>
            <person name="Marchand G."/>
            <person name="Marquand E."/>
            <person name="Bret-Mestries E."/>
            <person name="Morien E."/>
            <person name="Nambeesan S."/>
            <person name="Nguyen T."/>
            <person name="Pegot-Espagnet P."/>
            <person name="Pouilly N."/>
            <person name="Raftis F."/>
            <person name="Sallet E."/>
            <person name="Schiex T."/>
            <person name="Thomas J."/>
            <person name="Vandecasteele C."/>
            <person name="Vares D."/>
            <person name="Vear F."/>
            <person name="Vautrin S."/>
            <person name="Crespi M."/>
            <person name="Mangin B."/>
            <person name="Burke J.M."/>
            <person name="Salse J."/>
            <person name="Munos S."/>
            <person name="Vincourt P."/>
            <person name="Rieseberg L.H."/>
            <person name="Langlade N.B."/>
        </authorList>
    </citation>
    <scope>NUCLEOTIDE SEQUENCE</scope>
    <source>
        <tissue evidence="2">Leaves</tissue>
    </source>
</reference>
<organism evidence="2 3">
    <name type="scientific">Helianthus annuus</name>
    <name type="common">Common sunflower</name>
    <dbReference type="NCBI Taxonomy" id="4232"/>
    <lineage>
        <taxon>Eukaryota</taxon>
        <taxon>Viridiplantae</taxon>
        <taxon>Streptophyta</taxon>
        <taxon>Embryophyta</taxon>
        <taxon>Tracheophyta</taxon>
        <taxon>Spermatophyta</taxon>
        <taxon>Magnoliopsida</taxon>
        <taxon>eudicotyledons</taxon>
        <taxon>Gunneridae</taxon>
        <taxon>Pentapetalae</taxon>
        <taxon>asterids</taxon>
        <taxon>campanulids</taxon>
        <taxon>Asterales</taxon>
        <taxon>Asteraceae</taxon>
        <taxon>Asteroideae</taxon>
        <taxon>Heliantheae alliance</taxon>
        <taxon>Heliantheae</taxon>
        <taxon>Helianthus</taxon>
    </lineage>
</organism>
<proteinExistence type="predicted"/>
<feature type="compositionally biased region" description="Pro residues" evidence="1">
    <location>
        <begin position="231"/>
        <end position="240"/>
    </location>
</feature>
<comment type="caution">
    <text evidence="2">The sequence shown here is derived from an EMBL/GenBank/DDBJ whole genome shotgun (WGS) entry which is preliminary data.</text>
</comment>
<feature type="region of interest" description="Disordered" evidence="1">
    <location>
        <begin position="222"/>
        <end position="247"/>
    </location>
</feature>
<dbReference type="Proteomes" id="UP000215914">
    <property type="component" value="Unassembled WGS sequence"/>
</dbReference>
<reference evidence="2" key="2">
    <citation type="submission" date="2020-06" db="EMBL/GenBank/DDBJ databases">
        <title>Helianthus annuus Genome sequencing and assembly Release 2.</title>
        <authorList>
            <person name="Gouzy J."/>
            <person name="Langlade N."/>
            <person name="Munos S."/>
        </authorList>
    </citation>
    <scope>NUCLEOTIDE SEQUENCE</scope>
    <source>
        <tissue evidence="2">Leaves</tissue>
    </source>
</reference>
<feature type="region of interest" description="Disordered" evidence="1">
    <location>
        <begin position="1"/>
        <end position="41"/>
    </location>
</feature>
<evidence type="ECO:0000313" key="3">
    <source>
        <dbReference type="Proteomes" id="UP000215914"/>
    </source>
</evidence>
<dbReference type="Gramene" id="mRNA:HanXRQr2_Chr03g0128951">
    <property type="protein sequence ID" value="CDS:HanXRQr2_Chr03g0128951.1"/>
    <property type="gene ID" value="HanXRQr2_Chr03g0128951"/>
</dbReference>
<feature type="region of interest" description="Disordered" evidence="1">
    <location>
        <begin position="143"/>
        <end position="197"/>
    </location>
</feature>
<sequence>MPGAVQKHASDVDIPELPQPPPPSGAPQFSHHVVPGPDPGATVYQQLQADVDWLAYALQWLVEEAQERRQREGLPPRPYHPRAVQKHASDVDIPELPQPPPPPGAPQFPHHVPGPDPGAAVYQQLRADVGWHAYVLQWLVEEEQERRQREGLPPQPYHPRVVQKHASDVDIPELPQPPPPPGAPQFPHHVPGPDPGAAVYQQLRADVGWHAYALQWLVEEAQERRQREGLPPRPYHPPPGCHQQQDP</sequence>
<name>A0A9K3JIU3_HELAN</name>
<evidence type="ECO:0000313" key="2">
    <source>
        <dbReference type="EMBL" id="KAF5815954.1"/>
    </source>
</evidence>
<feature type="compositionally biased region" description="Pro residues" evidence="1">
    <location>
        <begin position="96"/>
        <end position="116"/>
    </location>
</feature>
<keyword evidence="3" id="KW-1185">Reference proteome</keyword>
<dbReference type="EMBL" id="MNCJ02000318">
    <property type="protein sequence ID" value="KAF5815954.1"/>
    <property type="molecule type" value="Genomic_DNA"/>
</dbReference>
<gene>
    <name evidence="2" type="ORF">HanXRQr2_Chr03g0128951</name>
</gene>
<dbReference type="AlphaFoldDB" id="A0A9K3JIU3"/>